<dbReference type="EMBL" id="CP042425">
    <property type="protein sequence ID" value="QEL19187.1"/>
    <property type="molecule type" value="Genomic_DNA"/>
</dbReference>
<dbReference type="Proteomes" id="UP000324974">
    <property type="component" value="Chromosome"/>
</dbReference>
<dbReference type="KEGG" id="lrs:PX52LOC_05622"/>
<protein>
    <submittedName>
        <fullName evidence="13">IS110 family transposase</fullName>
    </submittedName>
</protein>
<evidence type="ECO:0000313" key="15">
    <source>
        <dbReference type="EMBL" id="QEL19187.1"/>
    </source>
</evidence>
<dbReference type="RefSeq" id="WP_149109721.1">
    <property type="nucleotide sequence ID" value="NZ_CP042425.1"/>
</dbReference>
<dbReference type="EMBL" id="CP042425">
    <property type="protein sequence ID" value="QEL16425.1"/>
    <property type="molecule type" value="Genomic_DNA"/>
</dbReference>
<dbReference type="KEGG" id="lrs:PX52LOC_03376"/>
<dbReference type="EMBL" id="CP042425">
    <property type="protein sequence ID" value="QEL14861.1"/>
    <property type="molecule type" value="Genomic_DNA"/>
</dbReference>
<dbReference type="NCBIfam" id="NF033542">
    <property type="entry name" value="transpos_IS110"/>
    <property type="match status" value="1"/>
</dbReference>
<evidence type="ECO:0000313" key="4">
    <source>
        <dbReference type="EMBL" id="QEL16111.1"/>
    </source>
</evidence>
<dbReference type="OrthoDB" id="8261795at2"/>
<reference evidence="17" key="1">
    <citation type="submission" date="2019-08" db="EMBL/GenBank/DDBJ databases">
        <title>Limnoglobus roseus gen. nov., sp. nov., a novel freshwater planctomycete with a giant genome from the family Gemmataceae.</title>
        <authorList>
            <person name="Kulichevskaya I.S."/>
            <person name="Naumoff D.G."/>
            <person name="Miroshnikov K."/>
            <person name="Ivanova A."/>
            <person name="Philippov D.A."/>
            <person name="Hakobyan A."/>
            <person name="Rijpstra I.C."/>
            <person name="Sinninghe Damste J.S."/>
            <person name="Liesack W."/>
            <person name="Dedysh S.N."/>
        </authorList>
    </citation>
    <scope>NUCLEOTIDE SEQUENCE [LARGE SCALE GENOMIC DNA]</scope>
    <source>
        <strain evidence="17">PX52</strain>
    </source>
</reference>
<evidence type="ECO:0000313" key="12">
    <source>
        <dbReference type="EMBL" id="QEL18545.1"/>
    </source>
</evidence>
<keyword evidence="17" id="KW-1185">Reference proteome</keyword>
<accession>A0A5C1ANZ8</accession>
<dbReference type="KEGG" id="lrs:PX52LOC_04783"/>
<name>A0A5C1ANZ8_9BACT</name>
<dbReference type="EMBL" id="CP042425">
    <property type="protein sequence ID" value="QEL18588.1"/>
    <property type="molecule type" value="Genomic_DNA"/>
</dbReference>
<dbReference type="InterPro" id="IPR002525">
    <property type="entry name" value="Transp_IS110-like_N"/>
</dbReference>
<evidence type="ECO:0000313" key="16">
    <source>
        <dbReference type="EMBL" id="QEL20131.1"/>
    </source>
</evidence>
<dbReference type="KEGG" id="lrs:PX52LOC_03246"/>
<dbReference type="KEGG" id="lrs:PX52LOC_03601"/>
<evidence type="ECO:0000259" key="2">
    <source>
        <dbReference type="Pfam" id="PF02371"/>
    </source>
</evidence>
<dbReference type="KEGG" id="lrs:PX52LOC_01760"/>
<gene>
    <name evidence="3" type="ORF">PX52LOC_01760</name>
    <name evidence="4" type="ORF">PX52LOC_03050</name>
    <name evidence="5" type="ORF">PX52LOC_03244</name>
    <name evidence="6" type="ORF">PX52LOC_03246</name>
    <name evidence="7" type="ORF">PX52LOC_03376</name>
    <name evidence="8" type="ORF">PX52LOC_03378</name>
    <name evidence="9" type="ORF">PX52LOC_03601</name>
    <name evidence="10" type="ORF">PX52LOC_03603</name>
    <name evidence="11" type="ORF">PX52LOC_04783</name>
    <name evidence="12" type="ORF">PX52LOC_05574</name>
    <name evidence="13" type="ORF">PX52LOC_05620</name>
    <name evidence="14" type="ORF">PX52LOC_05622</name>
    <name evidence="15" type="ORF">PX52LOC_06246</name>
    <name evidence="16" type="ORF">PX52LOC_07219</name>
</gene>
<dbReference type="EMBL" id="CP042425">
    <property type="protein sequence ID" value="QEL16301.1"/>
    <property type="molecule type" value="Genomic_DNA"/>
</dbReference>
<dbReference type="AlphaFoldDB" id="A0A5C1ANZ8"/>
<dbReference type="KEGG" id="lrs:PX52LOC_07219"/>
<evidence type="ECO:0000313" key="6">
    <source>
        <dbReference type="EMBL" id="QEL16303.1"/>
    </source>
</evidence>
<dbReference type="KEGG" id="lrs:PX52LOC_03378"/>
<dbReference type="Pfam" id="PF01548">
    <property type="entry name" value="DEDD_Tnp_IS110"/>
    <property type="match status" value="1"/>
</dbReference>
<evidence type="ECO:0000313" key="13">
    <source>
        <dbReference type="EMBL" id="QEL18588.1"/>
    </source>
</evidence>
<dbReference type="EMBL" id="CP042425">
    <property type="protein sequence ID" value="QEL16643.1"/>
    <property type="molecule type" value="Genomic_DNA"/>
</dbReference>
<dbReference type="GO" id="GO:0003677">
    <property type="term" value="F:DNA binding"/>
    <property type="evidence" value="ECO:0007669"/>
    <property type="project" value="InterPro"/>
</dbReference>
<proteinExistence type="predicted"/>
<dbReference type="KEGG" id="lrs:PX52LOC_03603"/>
<dbReference type="EMBL" id="CP042425">
    <property type="protein sequence ID" value="QEL18545.1"/>
    <property type="molecule type" value="Genomic_DNA"/>
</dbReference>
<dbReference type="EMBL" id="CP042425">
    <property type="protein sequence ID" value="QEL18590.1"/>
    <property type="molecule type" value="Genomic_DNA"/>
</dbReference>
<evidence type="ECO:0000313" key="3">
    <source>
        <dbReference type="EMBL" id="QEL14861.1"/>
    </source>
</evidence>
<sequence>MPAATTTGPVFVGLDYHTLSVQVCALDRGGRVLLNQSCANDWRAIRDAVARFGTDVRAAIEACSGSADLAEELVTKAGWLVDLAHPGYVARMKGNPDKTDYSDAKMLADLERVGYLPKVWHAPAEVRELRRLVRYRQQLVGERRNVKLRIGALLRDNRVAAPEGVNPWTVAWLTWLTRDAALSEQTRWVMDRHLGRLKALAGDVKAAEQRLAQVTAEDALVVNLLTMKGIGLVTAATIRAEIGRFDRFRTGKQAARFCGLSPRNASSGQKQADAGLIKAGNPQLRVVLIEAAHRLVRYDARWKKLAADMKGRGKPGSVVAAAVANRWVRWLFHQVQPVKAAA</sequence>
<reference evidence="13" key="2">
    <citation type="journal article" date="2020" name="Int. J. Syst. Evol. Microbiol.">
        <title>Limnoglobus roseus gen. nov., sp. nov., a novel freshwater planctomycete with a giant genome from the family Gemmataceae.</title>
        <authorList>
            <person name="Kulichevskaya I.S."/>
            <person name="Naumoff D.G."/>
            <person name="Miroshnikov K.K."/>
            <person name="Ivanova A.A."/>
            <person name="Philippov D.A."/>
            <person name="Hakobyan A."/>
            <person name="Rijpstra W.I.C."/>
            <person name="Damste J.S.S."/>
            <person name="Liesack W."/>
            <person name="Dedysh S.N."/>
        </authorList>
    </citation>
    <scope>NUCLEOTIDE SEQUENCE</scope>
    <source>
        <strain evidence="13">PX52</strain>
    </source>
</reference>
<dbReference type="GO" id="GO:0004803">
    <property type="term" value="F:transposase activity"/>
    <property type="evidence" value="ECO:0007669"/>
    <property type="project" value="InterPro"/>
</dbReference>
<feature type="domain" description="Transposase IS110-like N-terminal" evidence="1">
    <location>
        <begin position="12"/>
        <end position="155"/>
    </location>
</feature>
<dbReference type="EMBL" id="CP042425">
    <property type="protein sequence ID" value="QEL20131.1"/>
    <property type="molecule type" value="Genomic_DNA"/>
</dbReference>
<dbReference type="KEGG" id="lrs:PX52LOC_03050"/>
<evidence type="ECO:0000313" key="8">
    <source>
        <dbReference type="EMBL" id="QEL16425.1"/>
    </source>
</evidence>
<dbReference type="InterPro" id="IPR047650">
    <property type="entry name" value="Transpos_IS110"/>
</dbReference>
<evidence type="ECO:0000313" key="17">
    <source>
        <dbReference type="Proteomes" id="UP000324974"/>
    </source>
</evidence>
<evidence type="ECO:0000259" key="1">
    <source>
        <dbReference type="Pfam" id="PF01548"/>
    </source>
</evidence>
<dbReference type="EMBL" id="CP042425">
    <property type="protein sequence ID" value="QEL17777.1"/>
    <property type="molecule type" value="Genomic_DNA"/>
</dbReference>
<dbReference type="KEGG" id="lrs:PX52LOC_05620"/>
<dbReference type="EMBL" id="CP042425">
    <property type="protein sequence ID" value="QEL16303.1"/>
    <property type="molecule type" value="Genomic_DNA"/>
</dbReference>
<organism evidence="13 17">
    <name type="scientific">Limnoglobus roseus</name>
    <dbReference type="NCBI Taxonomy" id="2598579"/>
    <lineage>
        <taxon>Bacteria</taxon>
        <taxon>Pseudomonadati</taxon>
        <taxon>Planctomycetota</taxon>
        <taxon>Planctomycetia</taxon>
        <taxon>Gemmatales</taxon>
        <taxon>Gemmataceae</taxon>
        <taxon>Limnoglobus</taxon>
    </lineage>
</organism>
<feature type="domain" description="Transposase IS116/IS110/IS902 C-terminal" evidence="2">
    <location>
        <begin position="223"/>
        <end position="305"/>
    </location>
</feature>
<evidence type="ECO:0000313" key="9">
    <source>
        <dbReference type="EMBL" id="QEL16641.1"/>
    </source>
</evidence>
<dbReference type="EMBL" id="CP042425">
    <property type="protein sequence ID" value="QEL16111.1"/>
    <property type="molecule type" value="Genomic_DNA"/>
</dbReference>
<evidence type="ECO:0000313" key="5">
    <source>
        <dbReference type="EMBL" id="QEL16301.1"/>
    </source>
</evidence>
<dbReference type="PANTHER" id="PTHR33055:SF15">
    <property type="entry name" value="TRANSPOSASE-RELATED"/>
    <property type="match status" value="1"/>
</dbReference>
<dbReference type="GO" id="GO:0006313">
    <property type="term" value="P:DNA transposition"/>
    <property type="evidence" value="ECO:0007669"/>
    <property type="project" value="InterPro"/>
</dbReference>
<dbReference type="Pfam" id="PF02371">
    <property type="entry name" value="Transposase_20"/>
    <property type="match status" value="1"/>
</dbReference>
<evidence type="ECO:0000313" key="11">
    <source>
        <dbReference type="EMBL" id="QEL17777.1"/>
    </source>
</evidence>
<evidence type="ECO:0000313" key="7">
    <source>
        <dbReference type="EMBL" id="QEL16423.1"/>
    </source>
</evidence>
<evidence type="ECO:0000313" key="10">
    <source>
        <dbReference type="EMBL" id="QEL16643.1"/>
    </source>
</evidence>
<dbReference type="EMBL" id="CP042425">
    <property type="protein sequence ID" value="QEL16641.1"/>
    <property type="molecule type" value="Genomic_DNA"/>
</dbReference>
<dbReference type="KEGG" id="lrs:PX52LOC_05574"/>
<evidence type="ECO:0000313" key="14">
    <source>
        <dbReference type="EMBL" id="QEL18590.1"/>
    </source>
</evidence>
<dbReference type="KEGG" id="lrs:PX52LOC_06246"/>
<dbReference type="KEGG" id="lrs:PX52LOC_03244"/>
<dbReference type="InterPro" id="IPR003346">
    <property type="entry name" value="Transposase_20"/>
</dbReference>
<dbReference type="PANTHER" id="PTHR33055">
    <property type="entry name" value="TRANSPOSASE FOR INSERTION SEQUENCE ELEMENT IS1111A"/>
    <property type="match status" value="1"/>
</dbReference>
<dbReference type="EMBL" id="CP042425">
    <property type="protein sequence ID" value="QEL16423.1"/>
    <property type="molecule type" value="Genomic_DNA"/>
</dbReference>